<evidence type="ECO:0000256" key="1">
    <source>
        <dbReference type="SAM" id="MobiDB-lite"/>
    </source>
</evidence>
<proteinExistence type="predicted"/>
<dbReference type="AlphaFoldDB" id="A0AB34IMV8"/>
<dbReference type="GO" id="GO:0046983">
    <property type="term" value="F:protein dimerization activity"/>
    <property type="evidence" value="ECO:0007669"/>
    <property type="project" value="InterPro"/>
</dbReference>
<reference evidence="3 4" key="1">
    <citation type="journal article" date="2024" name="Science">
        <title>Giant polyketide synthase enzymes in the biosynthesis of giant marine polyether toxins.</title>
        <authorList>
            <person name="Fallon T.R."/>
            <person name="Shende V.V."/>
            <person name="Wierzbicki I.H."/>
            <person name="Pendleton A.L."/>
            <person name="Watervoot N.F."/>
            <person name="Auber R.P."/>
            <person name="Gonzalez D.J."/>
            <person name="Wisecaver J.H."/>
            <person name="Moore B.S."/>
        </authorList>
    </citation>
    <scope>NUCLEOTIDE SEQUENCE [LARGE SCALE GENOMIC DNA]</scope>
    <source>
        <strain evidence="3 4">12B1</strain>
    </source>
</reference>
<dbReference type="InterPro" id="IPR012337">
    <property type="entry name" value="RNaseH-like_sf"/>
</dbReference>
<feature type="compositionally biased region" description="Pro residues" evidence="1">
    <location>
        <begin position="1"/>
        <end position="10"/>
    </location>
</feature>
<accession>A0AB34IMV8</accession>
<feature type="domain" description="HAT C-terminal dimerisation" evidence="2">
    <location>
        <begin position="266"/>
        <end position="334"/>
    </location>
</feature>
<dbReference type="InterPro" id="IPR008906">
    <property type="entry name" value="HATC_C_dom"/>
</dbReference>
<dbReference type="Proteomes" id="UP001515480">
    <property type="component" value="Unassembled WGS sequence"/>
</dbReference>
<evidence type="ECO:0000259" key="2">
    <source>
        <dbReference type="Pfam" id="PF05699"/>
    </source>
</evidence>
<organism evidence="3 4">
    <name type="scientific">Prymnesium parvum</name>
    <name type="common">Toxic golden alga</name>
    <dbReference type="NCBI Taxonomy" id="97485"/>
    <lineage>
        <taxon>Eukaryota</taxon>
        <taxon>Haptista</taxon>
        <taxon>Haptophyta</taxon>
        <taxon>Prymnesiophyceae</taxon>
        <taxon>Prymnesiales</taxon>
        <taxon>Prymnesiaceae</taxon>
        <taxon>Prymnesium</taxon>
    </lineage>
</organism>
<gene>
    <name evidence="3" type="ORF">AB1Y20_012207</name>
</gene>
<sequence length="401" mass="44640">MPPSPPPDSPSSPATEGAPAVPRLPPPPPAALTRAATRAARSRMLHAHPNAPPRAAARVSPAPIPPTRSVPDRQRRPRSQPTGFSSLCVTDLPHQTLCQTTNNNNQDLHGQSKKSSARSSSTLNYDKNACAREPRSIDKHEERWAYGHADFAAAAYCLDPEFIDHSQESNEEVVAGFMNVAEKIGILREVRRQLRERDEYAKQFKKRAEAIGDDPTKLSTYDAYPTYPSTADEAVSSFCAKVNMQLALYRTKKGIFARQWVVDSATTQPAYMWWDANGASCVELQYMARLVLSQPASSSICERINGEFAFVKDLRRNRLEHSKAQKLVAIFHNLRLMFRMKQASYVEPAIGWNQEDNKTGVTKFGITNYDGCGAKKLRIAAPVRPVIPWEALFEDQSPPLL</sequence>
<evidence type="ECO:0000313" key="4">
    <source>
        <dbReference type="Proteomes" id="UP001515480"/>
    </source>
</evidence>
<feature type="compositionally biased region" description="Low complexity" evidence="1">
    <location>
        <begin position="47"/>
        <end position="61"/>
    </location>
</feature>
<feature type="compositionally biased region" description="Polar residues" evidence="1">
    <location>
        <begin position="79"/>
        <end position="88"/>
    </location>
</feature>
<name>A0AB34IMV8_PRYPA</name>
<evidence type="ECO:0000313" key="3">
    <source>
        <dbReference type="EMBL" id="KAL1503736.1"/>
    </source>
</evidence>
<feature type="region of interest" description="Disordered" evidence="1">
    <location>
        <begin position="1"/>
        <end position="129"/>
    </location>
</feature>
<comment type="caution">
    <text evidence="3">The sequence shown here is derived from an EMBL/GenBank/DDBJ whole genome shotgun (WGS) entry which is preliminary data.</text>
</comment>
<dbReference type="SUPFAM" id="SSF53098">
    <property type="entry name" value="Ribonuclease H-like"/>
    <property type="match status" value="1"/>
</dbReference>
<dbReference type="Pfam" id="PF05699">
    <property type="entry name" value="Dimer_Tnp_hAT"/>
    <property type="match status" value="1"/>
</dbReference>
<protein>
    <recommendedName>
        <fullName evidence="2">HAT C-terminal dimerisation domain-containing protein</fullName>
    </recommendedName>
</protein>
<keyword evidence="4" id="KW-1185">Reference proteome</keyword>
<dbReference type="EMBL" id="JBGBPQ010000021">
    <property type="protein sequence ID" value="KAL1503736.1"/>
    <property type="molecule type" value="Genomic_DNA"/>
</dbReference>